<keyword evidence="3" id="KW-1185">Reference proteome</keyword>
<dbReference type="PROSITE" id="PS51186">
    <property type="entry name" value="GNAT"/>
    <property type="match status" value="1"/>
</dbReference>
<organism evidence="2 3">
    <name type="scientific">Clostridium sulfidigenes</name>
    <dbReference type="NCBI Taxonomy" id="318464"/>
    <lineage>
        <taxon>Bacteria</taxon>
        <taxon>Bacillati</taxon>
        <taxon>Bacillota</taxon>
        <taxon>Clostridia</taxon>
        <taxon>Eubacteriales</taxon>
        <taxon>Clostridiaceae</taxon>
        <taxon>Clostridium</taxon>
    </lineage>
</organism>
<dbReference type="PANTHER" id="PTHR43792">
    <property type="entry name" value="GNAT FAMILY, PUTATIVE (AFU_ORTHOLOGUE AFUA_3G00765)-RELATED-RELATED"/>
    <property type="match status" value="1"/>
</dbReference>
<sequence length="181" mass="21523">MICKVETERLIIRNFTPEDWRDLHEYFSDEQVLKFEPYKPFSEEECKEEALSRSKGDTFLAVSLKSTGKVIGNLYFSKEDFMTWELGYIFNSKYHKKGYATESVKAIMKYAFENLGTRRIIANCDPQNISSWKLLEAVNMRREGHLLQNIYFFEDENGNPLWKDTYEYGMLVDEWKTINMK</sequence>
<reference evidence="2 3" key="1">
    <citation type="submission" date="2014-07" db="EMBL/GenBank/DDBJ databases">
        <title>Draft genome of Clostridium sulfidigenes 113A isolated from sediments associated with methane hydrate from Krishna Godavari basin.</title>
        <authorList>
            <person name="Honkalas V.S."/>
            <person name="Dabir A.P."/>
            <person name="Arora P."/>
            <person name="Dhakephalkar P.K."/>
        </authorList>
    </citation>
    <scope>NUCLEOTIDE SEQUENCE [LARGE SCALE GENOMIC DNA]</scope>
    <source>
        <strain evidence="2 3">113A</strain>
    </source>
</reference>
<dbReference type="RefSeq" id="WP_035131216.1">
    <property type="nucleotide sequence ID" value="NZ_JPMD01000013.1"/>
</dbReference>
<gene>
    <name evidence="2" type="ORF">IO99_05790</name>
</gene>
<feature type="domain" description="N-acetyltransferase" evidence="1">
    <location>
        <begin position="10"/>
        <end position="179"/>
    </location>
</feature>
<dbReference type="InterPro" id="IPR016181">
    <property type="entry name" value="Acyl_CoA_acyltransferase"/>
</dbReference>
<dbReference type="PANTHER" id="PTHR43792:SF1">
    <property type="entry name" value="N-ACETYLTRANSFERASE DOMAIN-CONTAINING PROTEIN"/>
    <property type="match status" value="1"/>
</dbReference>
<dbReference type="Proteomes" id="UP000028542">
    <property type="component" value="Unassembled WGS sequence"/>
</dbReference>
<dbReference type="InterPro" id="IPR000182">
    <property type="entry name" value="GNAT_dom"/>
</dbReference>
<dbReference type="EMBL" id="JPMD01000013">
    <property type="protein sequence ID" value="KEZ87329.1"/>
    <property type="molecule type" value="Genomic_DNA"/>
</dbReference>
<proteinExistence type="predicted"/>
<dbReference type="AlphaFoldDB" id="A0A084JEE5"/>
<comment type="caution">
    <text evidence="2">The sequence shown here is derived from an EMBL/GenBank/DDBJ whole genome shotgun (WGS) entry which is preliminary data.</text>
</comment>
<dbReference type="SUPFAM" id="SSF55729">
    <property type="entry name" value="Acyl-CoA N-acyltransferases (Nat)"/>
    <property type="match status" value="1"/>
</dbReference>
<accession>A0A084JEE5</accession>
<keyword evidence="2" id="KW-0808">Transferase</keyword>
<dbReference type="STRING" id="318464.IO99_05790"/>
<evidence type="ECO:0000313" key="3">
    <source>
        <dbReference type="Proteomes" id="UP000028542"/>
    </source>
</evidence>
<dbReference type="Gene3D" id="3.40.630.30">
    <property type="match status" value="1"/>
</dbReference>
<dbReference type="eggNOG" id="COG1670">
    <property type="taxonomic scope" value="Bacteria"/>
</dbReference>
<name>A0A084JEE5_9CLOT</name>
<evidence type="ECO:0000313" key="2">
    <source>
        <dbReference type="EMBL" id="KEZ87329.1"/>
    </source>
</evidence>
<dbReference type="GO" id="GO:0016747">
    <property type="term" value="F:acyltransferase activity, transferring groups other than amino-acyl groups"/>
    <property type="evidence" value="ECO:0007669"/>
    <property type="project" value="InterPro"/>
</dbReference>
<dbReference type="InterPro" id="IPR051531">
    <property type="entry name" value="N-acetyltransferase"/>
</dbReference>
<dbReference type="Pfam" id="PF13302">
    <property type="entry name" value="Acetyltransf_3"/>
    <property type="match status" value="1"/>
</dbReference>
<evidence type="ECO:0000259" key="1">
    <source>
        <dbReference type="PROSITE" id="PS51186"/>
    </source>
</evidence>
<protein>
    <submittedName>
        <fullName evidence="2">GNAT family acetyltransferase</fullName>
    </submittedName>
</protein>